<dbReference type="SUPFAM" id="SSF47752">
    <property type="entry name" value="Protein HNS-dependent expression A, HdeA"/>
    <property type="match status" value="1"/>
</dbReference>
<comment type="caution">
    <text evidence="5">The sequence shown here is derived from an EMBL/GenBank/DDBJ whole genome shotgun (WGS) entry which is preliminary data.</text>
</comment>
<name>A0A318JB32_9NEIS</name>
<reference evidence="5 6" key="1">
    <citation type="submission" date="2018-05" db="EMBL/GenBank/DDBJ databases">
        <title>Genomic Encyclopedia of Type Strains, Phase IV (KMG-IV): sequencing the most valuable type-strain genomes for metagenomic binning, comparative biology and taxonomic classification.</title>
        <authorList>
            <person name="Goeker M."/>
        </authorList>
    </citation>
    <scope>NUCLEOTIDE SEQUENCE [LARGE SCALE GENOMIC DNA]</scope>
    <source>
        <strain evidence="5 6">DSM 25134</strain>
    </source>
</reference>
<evidence type="ECO:0000256" key="2">
    <source>
        <dbReference type="ARBA" id="ARBA00022764"/>
    </source>
</evidence>
<dbReference type="GO" id="GO:0030288">
    <property type="term" value="C:outer membrane-bounded periplasmic space"/>
    <property type="evidence" value="ECO:0007669"/>
    <property type="project" value="InterPro"/>
</dbReference>
<dbReference type="Pfam" id="PF06411">
    <property type="entry name" value="HdeA"/>
    <property type="match status" value="1"/>
</dbReference>
<evidence type="ECO:0000256" key="1">
    <source>
        <dbReference type="ARBA" id="ARBA00022729"/>
    </source>
</evidence>
<evidence type="ECO:0000313" key="6">
    <source>
        <dbReference type="Proteomes" id="UP000248395"/>
    </source>
</evidence>
<protein>
    <submittedName>
        <fullName evidence="5">HdeA/HdeB family protein</fullName>
    </submittedName>
</protein>
<dbReference type="InterPro" id="IPR010486">
    <property type="entry name" value="HNS-dep_expression_A/B"/>
</dbReference>
<keyword evidence="2" id="KW-0574">Periplasm</keyword>
<keyword evidence="1 4" id="KW-0732">Signal</keyword>
<evidence type="ECO:0000256" key="4">
    <source>
        <dbReference type="SAM" id="SignalP"/>
    </source>
</evidence>
<accession>A0A318JB32</accession>
<dbReference type="AlphaFoldDB" id="A0A318JB32"/>
<dbReference type="Proteomes" id="UP000248395">
    <property type="component" value="Unassembled WGS sequence"/>
</dbReference>
<sequence>MSAKLKIMVLITLLGSSAFAAAASSNTGKQNASGNKSSAKYAITCNDYLILKETDKPIILGYEISKHKSGKVSATEIIADVEKVRPEIDEYCKVHKEKTMWQKIKSVL</sequence>
<evidence type="ECO:0000313" key="5">
    <source>
        <dbReference type="EMBL" id="PXX45696.1"/>
    </source>
</evidence>
<keyword evidence="3" id="KW-0143">Chaperone</keyword>
<dbReference type="GO" id="GO:0071468">
    <property type="term" value="P:cellular response to acidic pH"/>
    <property type="evidence" value="ECO:0007669"/>
    <property type="project" value="InterPro"/>
</dbReference>
<dbReference type="RefSeq" id="WP_059285952.1">
    <property type="nucleotide sequence ID" value="NZ_LNQU01000049.1"/>
</dbReference>
<dbReference type="InterPro" id="IPR038303">
    <property type="entry name" value="HdeA/HdeB_sf"/>
</dbReference>
<gene>
    <name evidence="5" type="ORF">DFR38_11190</name>
</gene>
<organism evidence="5 6">
    <name type="scientific">Aquitalea magnusonii</name>
    <dbReference type="NCBI Taxonomy" id="332411"/>
    <lineage>
        <taxon>Bacteria</taxon>
        <taxon>Pseudomonadati</taxon>
        <taxon>Pseudomonadota</taxon>
        <taxon>Betaproteobacteria</taxon>
        <taxon>Neisseriales</taxon>
        <taxon>Chromobacteriaceae</taxon>
        <taxon>Aquitalea</taxon>
    </lineage>
</organism>
<proteinExistence type="predicted"/>
<dbReference type="OrthoDB" id="8820341at2"/>
<feature type="chain" id="PRO_5016237366" evidence="4">
    <location>
        <begin position="23"/>
        <end position="108"/>
    </location>
</feature>
<keyword evidence="6" id="KW-1185">Reference proteome</keyword>
<dbReference type="InterPro" id="IPR036831">
    <property type="entry name" value="HdeA_sf"/>
</dbReference>
<feature type="signal peptide" evidence="4">
    <location>
        <begin position="1"/>
        <end position="22"/>
    </location>
</feature>
<dbReference type="Gene3D" id="1.10.890.10">
    <property type="entry name" value="HNS-dependent expression A"/>
    <property type="match status" value="1"/>
</dbReference>
<evidence type="ECO:0000256" key="3">
    <source>
        <dbReference type="ARBA" id="ARBA00023186"/>
    </source>
</evidence>
<dbReference type="EMBL" id="QJKC01000011">
    <property type="protein sequence ID" value="PXX45696.1"/>
    <property type="molecule type" value="Genomic_DNA"/>
</dbReference>